<evidence type="ECO:0000313" key="2">
    <source>
        <dbReference type="Proteomes" id="UP000806528"/>
    </source>
</evidence>
<dbReference type="Proteomes" id="UP000806528">
    <property type="component" value="Unassembled WGS sequence"/>
</dbReference>
<name>A0ABR9P8G2_9ACTN</name>
<dbReference type="EMBL" id="JADBGI010000013">
    <property type="protein sequence ID" value="MBE3000138.1"/>
    <property type="molecule type" value="Genomic_DNA"/>
</dbReference>
<gene>
    <name evidence="1" type="ORF">IDM40_15705</name>
</gene>
<comment type="caution">
    <text evidence="1">The sequence shown here is derived from an EMBL/GenBank/DDBJ whole genome shotgun (WGS) entry which is preliminary data.</text>
</comment>
<reference evidence="1 2" key="1">
    <citation type="submission" date="2020-09" db="EMBL/GenBank/DDBJ databases">
        <title>Diversity and distribution of actinomycetes associated with coral in the coast of Hainan.</title>
        <authorList>
            <person name="Li F."/>
        </authorList>
    </citation>
    <scope>NUCLEOTIDE SEQUENCE [LARGE SCALE GENOMIC DNA]</scope>
    <source>
        <strain evidence="1 2">HNM0947</strain>
    </source>
</reference>
<dbReference type="RefSeq" id="WP_193122755.1">
    <property type="nucleotide sequence ID" value="NZ_JADBGI010000013.1"/>
</dbReference>
<evidence type="ECO:0000313" key="1">
    <source>
        <dbReference type="EMBL" id="MBE3000138.1"/>
    </source>
</evidence>
<proteinExistence type="predicted"/>
<keyword evidence="2" id="KW-1185">Reference proteome</keyword>
<protein>
    <recommendedName>
        <fullName evidence="3">Fibronectin type-III domain-containing protein</fullName>
    </recommendedName>
</protein>
<organism evidence="1 2">
    <name type="scientific">Nocardiopsis coralli</name>
    <dbReference type="NCBI Taxonomy" id="2772213"/>
    <lineage>
        <taxon>Bacteria</taxon>
        <taxon>Bacillati</taxon>
        <taxon>Actinomycetota</taxon>
        <taxon>Actinomycetes</taxon>
        <taxon>Streptosporangiales</taxon>
        <taxon>Nocardiopsidaceae</taxon>
        <taxon>Nocardiopsis</taxon>
    </lineage>
</organism>
<sequence length="475" mass="51844">MLVPPNAQADETVPAVPVESYEVETNAVHLSWSEVSGAAEYAVFEEIPKDSSIEAGGAPVYRGQDLEFKYQELEEGEVVRLRLLALDSEENVLARSMLRTSTPRSGEKGGDISWIADSNQLEIKLASSIGEYVDGHRPTVEADSQGLVQVTGESEIVLRDEEYSGEKVQYQVSTEHGAPAEDIGHALAWDDDPGDVGLNWNIEVPGFGENSQLTLSGESENVREALSFGTYGMTLAWDAFIEDQYVALPAVCVSEEAEGNIHLGGDDRGFGMDDYAGFGTSRVNLASTVSFMWPQYEYNSVTGDMEFTGFSDPSTSGWRRMGISSAYEEQPDGSMSFVAEETAPIDELEYEEIGVSQTSATFELTADASLPLCQVFGVFDAPAINIFVHAELYSDGSYGINGSRDAAPSHQSALTRTYGPVYPTPSHEDSQEAINNPMMRCIERHENRGFIWLAAPSEPFDFIESQPDDLDPGCF</sequence>
<evidence type="ECO:0008006" key="3">
    <source>
        <dbReference type="Google" id="ProtNLM"/>
    </source>
</evidence>
<accession>A0ABR9P8G2</accession>